<evidence type="ECO:0000313" key="1">
    <source>
        <dbReference type="EMBL" id="OQR74636.1"/>
    </source>
</evidence>
<proteinExistence type="predicted"/>
<comment type="caution">
    <text evidence="1">The sequence shown here is derived from an EMBL/GenBank/DDBJ whole genome shotgun (WGS) entry which is preliminary data.</text>
</comment>
<evidence type="ECO:0000313" key="2">
    <source>
        <dbReference type="Proteomes" id="UP000192247"/>
    </source>
</evidence>
<protein>
    <submittedName>
        <fullName evidence="1">Uncharacterized protein</fullName>
    </submittedName>
</protein>
<dbReference type="AlphaFoldDB" id="A0A1V9XMC5"/>
<gene>
    <name evidence="1" type="ORF">BIW11_08935</name>
</gene>
<sequence>MCCFCGCKYKQCWRLWKSEKCLNKITSLKTTIGIIFYELRAPLLRYCILQQSCIFICGTLHPYL</sequence>
<organism evidence="1 2">
    <name type="scientific">Tropilaelaps mercedesae</name>
    <dbReference type="NCBI Taxonomy" id="418985"/>
    <lineage>
        <taxon>Eukaryota</taxon>
        <taxon>Metazoa</taxon>
        <taxon>Ecdysozoa</taxon>
        <taxon>Arthropoda</taxon>
        <taxon>Chelicerata</taxon>
        <taxon>Arachnida</taxon>
        <taxon>Acari</taxon>
        <taxon>Parasitiformes</taxon>
        <taxon>Mesostigmata</taxon>
        <taxon>Gamasina</taxon>
        <taxon>Dermanyssoidea</taxon>
        <taxon>Laelapidae</taxon>
        <taxon>Tropilaelaps</taxon>
    </lineage>
</organism>
<dbReference type="Proteomes" id="UP000192247">
    <property type="component" value="Unassembled WGS sequence"/>
</dbReference>
<dbReference type="InParanoid" id="A0A1V9XMC5"/>
<dbReference type="EMBL" id="MNPL01007655">
    <property type="protein sequence ID" value="OQR74636.1"/>
    <property type="molecule type" value="Genomic_DNA"/>
</dbReference>
<keyword evidence="2" id="KW-1185">Reference proteome</keyword>
<accession>A0A1V9XMC5</accession>
<reference evidence="1 2" key="1">
    <citation type="journal article" date="2017" name="Gigascience">
        <title>Draft genome of the honey bee ectoparasitic mite, Tropilaelaps mercedesae, is shaped by the parasitic life history.</title>
        <authorList>
            <person name="Dong X."/>
            <person name="Armstrong S.D."/>
            <person name="Xia D."/>
            <person name="Makepeace B.L."/>
            <person name="Darby A.C."/>
            <person name="Kadowaki T."/>
        </authorList>
    </citation>
    <scope>NUCLEOTIDE SEQUENCE [LARGE SCALE GENOMIC DNA]</scope>
    <source>
        <strain evidence="1">Wuxi-XJTLU</strain>
    </source>
</reference>
<name>A0A1V9XMC5_9ACAR</name>